<evidence type="ECO:0000256" key="7">
    <source>
        <dbReference type="ARBA" id="ARBA00048478"/>
    </source>
</evidence>
<dbReference type="PANTHER" id="PTHR21299:SF2">
    <property type="entry name" value="CYTIDYLATE KINASE"/>
    <property type="match status" value="1"/>
</dbReference>
<accession>A0A7W8N3H1</accession>
<dbReference type="SUPFAM" id="SSF52540">
    <property type="entry name" value="P-loop containing nucleoside triphosphate hydrolases"/>
    <property type="match status" value="1"/>
</dbReference>
<dbReference type="GO" id="GO:0006220">
    <property type="term" value="P:pyrimidine nucleotide metabolic process"/>
    <property type="evidence" value="ECO:0007669"/>
    <property type="project" value="UniProtKB-UniRule"/>
</dbReference>
<keyword evidence="8" id="KW-0963">Cytoplasm</keyword>
<feature type="region of interest" description="Disordered" evidence="9">
    <location>
        <begin position="173"/>
        <end position="213"/>
    </location>
</feature>
<keyword evidence="3 8" id="KW-0547">Nucleotide-binding</keyword>
<protein>
    <recommendedName>
        <fullName evidence="8">Cytidylate kinase</fullName>
        <shortName evidence="8">CK</shortName>
        <ecNumber evidence="8">2.7.4.25</ecNumber>
    </recommendedName>
    <alternativeName>
        <fullName evidence="8">Cytidine monophosphate kinase</fullName>
        <shortName evidence="8">CMP kinase</shortName>
    </alternativeName>
</protein>
<evidence type="ECO:0000313" key="11">
    <source>
        <dbReference type="EMBL" id="MBB5344507.1"/>
    </source>
</evidence>
<dbReference type="GO" id="GO:0005829">
    <property type="term" value="C:cytosol"/>
    <property type="evidence" value="ECO:0007669"/>
    <property type="project" value="TreeGrafter"/>
</dbReference>
<evidence type="ECO:0000256" key="1">
    <source>
        <dbReference type="ARBA" id="ARBA00009427"/>
    </source>
</evidence>
<evidence type="ECO:0000256" key="9">
    <source>
        <dbReference type="SAM" id="MobiDB-lite"/>
    </source>
</evidence>
<dbReference type="InterPro" id="IPR003136">
    <property type="entry name" value="Cytidylate_kin"/>
</dbReference>
<feature type="domain" description="Cytidylate kinase" evidence="10">
    <location>
        <begin position="208"/>
        <end position="263"/>
    </location>
</feature>
<comment type="subcellular location">
    <subcellularLocation>
        <location evidence="8">Cytoplasm</location>
    </subcellularLocation>
</comment>
<feature type="compositionally biased region" description="Polar residues" evidence="9">
    <location>
        <begin position="193"/>
        <end position="210"/>
    </location>
</feature>
<dbReference type="PANTHER" id="PTHR21299">
    <property type="entry name" value="CYTIDYLATE KINASE/PANTOATE-BETA-ALANINE LIGASE"/>
    <property type="match status" value="1"/>
</dbReference>
<evidence type="ECO:0000313" key="12">
    <source>
        <dbReference type="Proteomes" id="UP000569092"/>
    </source>
</evidence>
<evidence type="ECO:0000259" key="10">
    <source>
        <dbReference type="Pfam" id="PF02224"/>
    </source>
</evidence>
<keyword evidence="4 8" id="KW-0418">Kinase</keyword>
<dbReference type="InterPro" id="IPR011994">
    <property type="entry name" value="Cytidylate_kinase_dom"/>
</dbReference>
<evidence type="ECO:0000256" key="6">
    <source>
        <dbReference type="ARBA" id="ARBA00047615"/>
    </source>
</evidence>
<feature type="region of interest" description="Disordered" evidence="9">
    <location>
        <begin position="1"/>
        <end position="29"/>
    </location>
</feature>
<comment type="caution">
    <text evidence="11">The sequence shown here is derived from an EMBL/GenBank/DDBJ whole genome shotgun (WGS) entry which is preliminary data.</text>
</comment>
<dbReference type="NCBIfam" id="TIGR00017">
    <property type="entry name" value="cmk"/>
    <property type="match status" value="1"/>
</dbReference>
<sequence length="269" mass="29733">MTQPHVDSAPATQPETKKRQRPVIAIDGPAGAGKSTLAAHLARRFGFLNLETGAMYRALALKAIDNDYDFDDEAPLLDLAAHTRITLEPQLEGNRVLLDGRDVSRRIRETDVTNAASKVSVHPQLRAWMVHQQRLLGEAGGVVMEGRDIGTAVFPDAEVKIFLDAAPEVRGNRRYRQAAPTSNIGSNADEPTARQNSSRQSPDPISAEQQRLNEEAVLRELKDRDYRDRNRAESPLRPAADAVILDSTSMTLHEVLNQAEEIVRTHLKA</sequence>
<organism evidence="11 12">
    <name type="scientific">Tunturiibacter lichenicola</name>
    <dbReference type="NCBI Taxonomy" id="2051959"/>
    <lineage>
        <taxon>Bacteria</taxon>
        <taxon>Pseudomonadati</taxon>
        <taxon>Acidobacteriota</taxon>
        <taxon>Terriglobia</taxon>
        <taxon>Terriglobales</taxon>
        <taxon>Acidobacteriaceae</taxon>
        <taxon>Tunturiibacter</taxon>
    </lineage>
</organism>
<dbReference type="InterPro" id="IPR027417">
    <property type="entry name" value="P-loop_NTPase"/>
</dbReference>
<keyword evidence="5 8" id="KW-0067">ATP-binding</keyword>
<dbReference type="EMBL" id="JACHDZ010000003">
    <property type="protein sequence ID" value="MBB5344507.1"/>
    <property type="molecule type" value="Genomic_DNA"/>
</dbReference>
<dbReference type="Gene3D" id="3.40.50.300">
    <property type="entry name" value="P-loop containing nucleotide triphosphate hydrolases"/>
    <property type="match status" value="1"/>
</dbReference>
<dbReference type="GO" id="GO:0015949">
    <property type="term" value="P:nucleobase-containing small molecule interconversion"/>
    <property type="evidence" value="ECO:0007669"/>
    <property type="project" value="TreeGrafter"/>
</dbReference>
<keyword evidence="2 8" id="KW-0808">Transferase</keyword>
<comment type="similarity">
    <text evidence="1 8">Belongs to the cytidylate kinase family. Type 1 subfamily.</text>
</comment>
<dbReference type="EC" id="2.7.4.25" evidence="8"/>
<feature type="compositionally biased region" description="Polar residues" evidence="9">
    <location>
        <begin position="1"/>
        <end position="14"/>
    </location>
</feature>
<feature type="binding site" evidence="8">
    <location>
        <begin position="28"/>
        <end position="36"/>
    </location>
    <ligand>
        <name>ATP</name>
        <dbReference type="ChEBI" id="CHEBI:30616"/>
    </ligand>
</feature>
<evidence type="ECO:0000256" key="3">
    <source>
        <dbReference type="ARBA" id="ARBA00022741"/>
    </source>
</evidence>
<dbReference type="HAMAP" id="MF_00238">
    <property type="entry name" value="Cytidyl_kinase_type1"/>
    <property type="match status" value="1"/>
</dbReference>
<dbReference type="AlphaFoldDB" id="A0A7W8N3H1"/>
<evidence type="ECO:0000256" key="5">
    <source>
        <dbReference type="ARBA" id="ARBA00022840"/>
    </source>
</evidence>
<proteinExistence type="inferred from homology"/>
<dbReference type="GO" id="GO:0005524">
    <property type="term" value="F:ATP binding"/>
    <property type="evidence" value="ECO:0007669"/>
    <property type="project" value="UniProtKB-UniRule"/>
</dbReference>
<name>A0A7W8N3H1_9BACT</name>
<dbReference type="GO" id="GO:0036431">
    <property type="term" value="F:dCMP kinase activity"/>
    <property type="evidence" value="ECO:0007669"/>
    <property type="project" value="InterPro"/>
</dbReference>
<comment type="catalytic activity">
    <reaction evidence="7 8">
        <text>CMP + ATP = CDP + ADP</text>
        <dbReference type="Rhea" id="RHEA:11600"/>
        <dbReference type="ChEBI" id="CHEBI:30616"/>
        <dbReference type="ChEBI" id="CHEBI:58069"/>
        <dbReference type="ChEBI" id="CHEBI:60377"/>
        <dbReference type="ChEBI" id="CHEBI:456216"/>
        <dbReference type="EC" id="2.7.4.25"/>
    </reaction>
</comment>
<evidence type="ECO:0000256" key="4">
    <source>
        <dbReference type="ARBA" id="ARBA00022777"/>
    </source>
</evidence>
<dbReference type="CDD" id="cd02020">
    <property type="entry name" value="CMPK"/>
    <property type="match status" value="1"/>
</dbReference>
<evidence type="ECO:0000256" key="2">
    <source>
        <dbReference type="ARBA" id="ARBA00022679"/>
    </source>
</evidence>
<dbReference type="Proteomes" id="UP000569092">
    <property type="component" value="Unassembled WGS sequence"/>
</dbReference>
<gene>
    <name evidence="8" type="primary">cmk</name>
    <name evidence="11" type="ORF">HDF10_002486</name>
</gene>
<comment type="catalytic activity">
    <reaction evidence="6 8">
        <text>dCMP + ATP = dCDP + ADP</text>
        <dbReference type="Rhea" id="RHEA:25094"/>
        <dbReference type="ChEBI" id="CHEBI:30616"/>
        <dbReference type="ChEBI" id="CHEBI:57566"/>
        <dbReference type="ChEBI" id="CHEBI:58593"/>
        <dbReference type="ChEBI" id="CHEBI:456216"/>
        <dbReference type="EC" id="2.7.4.25"/>
    </reaction>
</comment>
<dbReference type="Pfam" id="PF02224">
    <property type="entry name" value="Cytidylate_kin"/>
    <property type="match status" value="2"/>
</dbReference>
<evidence type="ECO:0000256" key="8">
    <source>
        <dbReference type="HAMAP-Rule" id="MF_00238"/>
    </source>
</evidence>
<reference evidence="11 12" key="1">
    <citation type="submission" date="2020-08" db="EMBL/GenBank/DDBJ databases">
        <title>Genomic Encyclopedia of Type Strains, Phase IV (KMG-V): Genome sequencing to study the core and pangenomes of soil and plant-associated prokaryotes.</title>
        <authorList>
            <person name="Whitman W."/>
        </authorList>
    </citation>
    <scope>NUCLEOTIDE SEQUENCE [LARGE SCALE GENOMIC DNA]</scope>
    <source>
        <strain evidence="11 12">M8US30</strain>
    </source>
</reference>
<feature type="domain" description="Cytidylate kinase" evidence="10">
    <location>
        <begin position="24"/>
        <end position="180"/>
    </location>
</feature>